<dbReference type="EMBL" id="JBAMMX010000005">
    <property type="protein sequence ID" value="KAK6939586.1"/>
    <property type="molecule type" value="Genomic_DNA"/>
</dbReference>
<dbReference type="PANTHER" id="PTHR32176:SF120">
    <property type="entry name" value="PATATIN"/>
    <property type="match status" value="1"/>
</dbReference>
<dbReference type="PROSITE" id="PS51635">
    <property type="entry name" value="PNPLA"/>
    <property type="match status" value="1"/>
</dbReference>
<dbReference type="Gene3D" id="3.40.1090.10">
    <property type="entry name" value="Cytosolic phospholipase A2 catalytic domain"/>
    <property type="match status" value="1"/>
</dbReference>
<dbReference type="InterPro" id="IPR002641">
    <property type="entry name" value="PNPLA_dom"/>
</dbReference>
<proteinExistence type="inferred from homology"/>
<dbReference type="AlphaFoldDB" id="A0AAN8ZIW4"/>
<keyword evidence="6" id="KW-1185">Reference proteome</keyword>
<accession>A0AAN8ZIW4</accession>
<comment type="similarity">
    <text evidence="1">Belongs to the patatin family.</text>
</comment>
<dbReference type="GO" id="GO:0006629">
    <property type="term" value="P:lipid metabolic process"/>
    <property type="evidence" value="ECO:0007669"/>
    <property type="project" value="UniProtKB-KW"/>
</dbReference>
<evidence type="ECO:0000259" key="4">
    <source>
        <dbReference type="PROSITE" id="PS51635"/>
    </source>
</evidence>
<feature type="domain" description="PNPLA" evidence="4">
    <location>
        <begin position="21"/>
        <end position="62"/>
    </location>
</feature>
<dbReference type="SUPFAM" id="SSF52151">
    <property type="entry name" value="FabD/lysophospholipase-like"/>
    <property type="match status" value="1"/>
</dbReference>
<protein>
    <recommendedName>
        <fullName evidence="4">PNPLA domain-containing protein</fullName>
    </recommendedName>
</protein>
<comment type="caution">
    <text evidence="5">The sequence shown here is derived from an EMBL/GenBank/DDBJ whole genome shotgun (WGS) entry which is preliminary data.</text>
</comment>
<sequence length="62" mass="6747">MEATKRLPLQPPTFGDLVTVLSIDGGDIRGIVPATILSFLESELQKLDGEEARIADYFDVIA</sequence>
<reference evidence="5 6" key="1">
    <citation type="submission" date="2023-12" db="EMBL/GenBank/DDBJ databases">
        <title>A high-quality genome assembly for Dillenia turbinata (Dilleniales).</title>
        <authorList>
            <person name="Chanderbali A."/>
        </authorList>
    </citation>
    <scope>NUCLEOTIDE SEQUENCE [LARGE SCALE GENOMIC DNA]</scope>
    <source>
        <strain evidence="5">LSX21</strain>
        <tissue evidence="5">Leaf</tissue>
    </source>
</reference>
<dbReference type="GO" id="GO:0004620">
    <property type="term" value="F:phospholipase activity"/>
    <property type="evidence" value="ECO:0007669"/>
    <property type="project" value="TreeGrafter"/>
</dbReference>
<name>A0AAN8ZIW4_9MAGN</name>
<organism evidence="5 6">
    <name type="scientific">Dillenia turbinata</name>
    <dbReference type="NCBI Taxonomy" id="194707"/>
    <lineage>
        <taxon>Eukaryota</taxon>
        <taxon>Viridiplantae</taxon>
        <taxon>Streptophyta</taxon>
        <taxon>Embryophyta</taxon>
        <taxon>Tracheophyta</taxon>
        <taxon>Spermatophyta</taxon>
        <taxon>Magnoliopsida</taxon>
        <taxon>eudicotyledons</taxon>
        <taxon>Gunneridae</taxon>
        <taxon>Pentapetalae</taxon>
        <taxon>Dilleniales</taxon>
        <taxon>Dilleniaceae</taxon>
        <taxon>Dillenia</taxon>
    </lineage>
</organism>
<dbReference type="PANTHER" id="PTHR32176">
    <property type="entry name" value="XYLOSE ISOMERASE"/>
    <property type="match status" value="1"/>
</dbReference>
<evidence type="ECO:0000256" key="3">
    <source>
        <dbReference type="PROSITE-ProRule" id="PRU01161"/>
    </source>
</evidence>
<evidence type="ECO:0000256" key="2">
    <source>
        <dbReference type="ARBA" id="ARBA00023098"/>
    </source>
</evidence>
<comment type="caution">
    <text evidence="3">Lacks conserved residue(s) required for the propagation of feature annotation.</text>
</comment>
<keyword evidence="2" id="KW-0443">Lipid metabolism</keyword>
<dbReference type="Proteomes" id="UP001370490">
    <property type="component" value="Unassembled WGS sequence"/>
</dbReference>
<dbReference type="GO" id="GO:0047372">
    <property type="term" value="F:monoacylglycerol lipase activity"/>
    <property type="evidence" value="ECO:0007669"/>
    <property type="project" value="TreeGrafter"/>
</dbReference>
<dbReference type="InterPro" id="IPR016035">
    <property type="entry name" value="Acyl_Trfase/lysoPLipase"/>
</dbReference>
<evidence type="ECO:0000313" key="5">
    <source>
        <dbReference type="EMBL" id="KAK6939586.1"/>
    </source>
</evidence>
<gene>
    <name evidence="5" type="ORF">RJ641_029117</name>
</gene>
<evidence type="ECO:0000313" key="6">
    <source>
        <dbReference type="Proteomes" id="UP001370490"/>
    </source>
</evidence>
<evidence type="ECO:0000256" key="1">
    <source>
        <dbReference type="ARBA" id="ARBA00010240"/>
    </source>
</evidence>